<dbReference type="PROSITE" id="PS51007">
    <property type="entry name" value="CYTC"/>
    <property type="match status" value="1"/>
</dbReference>
<dbReference type="RefSeq" id="WP_114839209.1">
    <property type="nucleotide sequence ID" value="NZ_CP031217.1"/>
</dbReference>
<keyword evidence="3 4" id="KW-0408">Iron</keyword>
<evidence type="ECO:0000256" key="2">
    <source>
        <dbReference type="ARBA" id="ARBA00022723"/>
    </source>
</evidence>
<gene>
    <name evidence="8" type="primary">soxX</name>
    <name evidence="7" type="ORF">ABIV_1383</name>
    <name evidence="8" type="ORF">CRV05_05280</name>
</gene>
<evidence type="ECO:0000313" key="7">
    <source>
        <dbReference type="EMBL" id="AXH12379.1"/>
    </source>
</evidence>
<evidence type="ECO:0000256" key="4">
    <source>
        <dbReference type="PROSITE-ProRule" id="PRU00433"/>
    </source>
</evidence>
<dbReference type="KEGG" id="hbv:ABIV_1383"/>
<organism evidence="8 10">
    <name type="scientific">Halarcobacter bivalviorum</name>
    <dbReference type="NCBI Taxonomy" id="663364"/>
    <lineage>
        <taxon>Bacteria</taxon>
        <taxon>Pseudomonadati</taxon>
        <taxon>Campylobacterota</taxon>
        <taxon>Epsilonproteobacteria</taxon>
        <taxon>Campylobacterales</taxon>
        <taxon>Arcobacteraceae</taxon>
        <taxon>Halarcobacter</taxon>
    </lineage>
</organism>
<dbReference type="SUPFAM" id="SSF46626">
    <property type="entry name" value="Cytochrome c"/>
    <property type="match status" value="1"/>
</dbReference>
<evidence type="ECO:0000313" key="8">
    <source>
        <dbReference type="EMBL" id="RXK10693.1"/>
    </source>
</evidence>
<keyword evidence="2 4" id="KW-0479">Metal-binding</keyword>
<dbReference type="EMBL" id="CP031217">
    <property type="protein sequence ID" value="AXH12379.1"/>
    <property type="molecule type" value="Genomic_DNA"/>
</dbReference>
<dbReference type="GO" id="GO:0009055">
    <property type="term" value="F:electron transfer activity"/>
    <property type="evidence" value="ECO:0007669"/>
    <property type="project" value="InterPro"/>
</dbReference>
<dbReference type="NCBIfam" id="TIGR04485">
    <property type="entry name" value="thiosulf_SoxX"/>
    <property type="match status" value="1"/>
</dbReference>
<name>A0AAX2ABM5_9BACT</name>
<dbReference type="Pfam" id="PF13442">
    <property type="entry name" value="Cytochrome_CBB3"/>
    <property type="match status" value="1"/>
</dbReference>
<reference evidence="8 10" key="1">
    <citation type="submission" date="2017-10" db="EMBL/GenBank/DDBJ databases">
        <title>Genomics of the genus Arcobacter.</title>
        <authorList>
            <person name="Perez-Cataluna A."/>
            <person name="Figueras M.J."/>
        </authorList>
    </citation>
    <scope>NUCLEOTIDE SEQUENCE [LARGE SCALE GENOMIC DNA]</scope>
    <source>
        <strain evidence="8 10">CECT 7835</strain>
    </source>
</reference>
<evidence type="ECO:0000313" key="10">
    <source>
        <dbReference type="Proteomes" id="UP000289193"/>
    </source>
</evidence>
<dbReference type="InterPro" id="IPR036909">
    <property type="entry name" value="Cyt_c-like_dom_sf"/>
</dbReference>
<dbReference type="EMBL" id="PDKM01000002">
    <property type="protein sequence ID" value="RXK10693.1"/>
    <property type="molecule type" value="Genomic_DNA"/>
</dbReference>
<feature type="signal peptide" evidence="5">
    <location>
        <begin position="1"/>
        <end position="25"/>
    </location>
</feature>
<evidence type="ECO:0000256" key="1">
    <source>
        <dbReference type="ARBA" id="ARBA00022617"/>
    </source>
</evidence>
<feature type="chain" id="PRO_5044718534" evidence="5">
    <location>
        <begin position="26"/>
        <end position="118"/>
    </location>
</feature>
<dbReference type="Proteomes" id="UP000289193">
    <property type="component" value="Unassembled WGS sequence"/>
</dbReference>
<evidence type="ECO:0000256" key="5">
    <source>
        <dbReference type="SAM" id="SignalP"/>
    </source>
</evidence>
<dbReference type="Proteomes" id="UP000253850">
    <property type="component" value="Chromosome"/>
</dbReference>
<dbReference type="InterPro" id="IPR030999">
    <property type="entry name" value="Thiosulf_SoxX"/>
</dbReference>
<keyword evidence="5" id="KW-0732">Signal</keyword>
<reference evidence="7 9" key="2">
    <citation type="submission" date="2018-07" db="EMBL/GenBank/DDBJ databases">
        <title>Complete genome of the Arcobacter bivalviorum type strain LMG 26154.</title>
        <authorList>
            <person name="Miller W.G."/>
            <person name="Yee E."/>
            <person name="Bono J.L."/>
        </authorList>
    </citation>
    <scope>NUCLEOTIDE SEQUENCE [LARGE SCALE GENOMIC DNA]</scope>
    <source>
        <strain evidence="7 9">LMG 26154</strain>
    </source>
</reference>
<feature type="domain" description="Cytochrome c" evidence="6">
    <location>
        <begin position="26"/>
        <end position="118"/>
    </location>
</feature>
<proteinExistence type="predicted"/>
<keyword evidence="10" id="KW-1185">Reference proteome</keyword>
<dbReference type="GO" id="GO:0020037">
    <property type="term" value="F:heme binding"/>
    <property type="evidence" value="ECO:0007669"/>
    <property type="project" value="InterPro"/>
</dbReference>
<dbReference type="InterPro" id="IPR009056">
    <property type="entry name" value="Cyt_c-like_dom"/>
</dbReference>
<dbReference type="AlphaFoldDB" id="A0AAX2ABM5"/>
<evidence type="ECO:0000313" key="9">
    <source>
        <dbReference type="Proteomes" id="UP000253850"/>
    </source>
</evidence>
<evidence type="ECO:0000256" key="3">
    <source>
        <dbReference type="ARBA" id="ARBA00023004"/>
    </source>
</evidence>
<protein>
    <submittedName>
        <fullName evidence="8">Sulfur oxidation c-type cytochrome SoxX</fullName>
    </submittedName>
    <submittedName>
        <fullName evidence="7">Sulfur oxidation protein SoxXA, monoheme cytochrome c subunit</fullName>
    </submittedName>
</protein>
<dbReference type="Gene3D" id="1.10.760.10">
    <property type="entry name" value="Cytochrome c-like domain"/>
    <property type="match status" value="1"/>
</dbReference>
<sequence length="118" mass="12884">MKLIKKLFIASAICGLSFSSSFADAELVKKGEKIFNTKNLGNCLACHAVNGKNIDGPGSMGPKLTGLQYWPDELLYNTVYDIYSARDAKITSMPAFGKTGWLSDEQIKAVVAYLKTIQ</sequence>
<evidence type="ECO:0000259" key="6">
    <source>
        <dbReference type="PROSITE" id="PS51007"/>
    </source>
</evidence>
<dbReference type="GO" id="GO:0046872">
    <property type="term" value="F:metal ion binding"/>
    <property type="evidence" value="ECO:0007669"/>
    <property type="project" value="UniProtKB-KW"/>
</dbReference>
<accession>A0AAX2ABM5</accession>
<keyword evidence="1 4" id="KW-0349">Heme</keyword>